<protein>
    <submittedName>
        <fullName evidence="3">Efflux RND transporter periplasmic adaptor subunit</fullName>
    </submittedName>
</protein>
<dbReference type="GO" id="GO:0015562">
    <property type="term" value="F:efflux transmembrane transporter activity"/>
    <property type="evidence" value="ECO:0007669"/>
    <property type="project" value="TreeGrafter"/>
</dbReference>
<evidence type="ECO:0000259" key="2">
    <source>
        <dbReference type="Pfam" id="PF25917"/>
    </source>
</evidence>
<dbReference type="GO" id="GO:1990281">
    <property type="term" value="C:efflux pump complex"/>
    <property type="evidence" value="ECO:0007669"/>
    <property type="project" value="TreeGrafter"/>
</dbReference>
<gene>
    <name evidence="3" type="ORF">RZY48_000028</name>
</gene>
<proteinExistence type="inferred from homology"/>
<dbReference type="InterPro" id="IPR058625">
    <property type="entry name" value="MdtA-like_BSH"/>
</dbReference>
<evidence type="ECO:0000313" key="4">
    <source>
        <dbReference type="Proteomes" id="UP001253463"/>
    </source>
</evidence>
<dbReference type="Gene3D" id="2.40.30.170">
    <property type="match status" value="1"/>
</dbReference>
<dbReference type="EMBL" id="ABNSCA010000001">
    <property type="protein sequence ID" value="ELN6930666.1"/>
    <property type="molecule type" value="Genomic_DNA"/>
</dbReference>
<organism evidence="3 4">
    <name type="scientific">Vibrio navarrensis</name>
    <dbReference type="NCBI Taxonomy" id="29495"/>
    <lineage>
        <taxon>Bacteria</taxon>
        <taxon>Pseudomonadati</taxon>
        <taxon>Pseudomonadota</taxon>
        <taxon>Gammaproteobacteria</taxon>
        <taxon>Vibrionales</taxon>
        <taxon>Vibrionaceae</taxon>
        <taxon>Vibrio</taxon>
    </lineage>
</organism>
<dbReference type="Gene3D" id="2.40.50.100">
    <property type="match status" value="1"/>
</dbReference>
<accession>A0AAI9G764</accession>
<dbReference type="Proteomes" id="UP001253463">
    <property type="component" value="Unassembled WGS sequence"/>
</dbReference>
<dbReference type="SUPFAM" id="SSF111369">
    <property type="entry name" value="HlyD-like secretion proteins"/>
    <property type="match status" value="1"/>
</dbReference>
<dbReference type="AlphaFoldDB" id="A0AAI9G764"/>
<comment type="caution">
    <text evidence="3">The sequence shown here is derived from an EMBL/GenBank/DDBJ whole genome shotgun (WGS) entry which is preliminary data.</text>
</comment>
<feature type="domain" description="Multidrug resistance protein MdtA-like barrel-sandwich hybrid" evidence="2">
    <location>
        <begin position="73"/>
        <end position="197"/>
    </location>
</feature>
<sequence>MVGEATVRKPLIKRTLLNSSVFLATIGLLVGCNHAVSETTALTVKPVKLLSVNDLMTSSADSFLAQIDATKRAQLSFQVAGQIDALTVRMGDEVQQGELLARLDQADLQLQVDAASAQYALAQTQWQRAQSLYHKKLISTDVYDQAQTAFTAARATYEQAKTDLSYATLKAPFSGVVSYTYVKPNQVVAAKQQILNLIDNSSLDVSFTIPVSYVEENGLDKLKNLPMWVTMDSEPDKPIPAQFKEITTRPDADTNSYTAIVTITRPQDRNLLSGMTGQVSIGKANTTPYLTLPEAAWVSKKGSQGEVWLVDEENQQLKKVTLSLNANGEVISGLNRQDRVVIAGVENLAEGQVVKAWQREEGI</sequence>
<dbReference type="Pfam" id="PF25917">
    <property type="entry name" value="BSH_RND"/>
    <property type="match status" value="1"/>
</dbReference>
<dbReference type="PANTHER" id="PTHR30469">
    <property type="entry name" value="MULTIDRUG RESISTANCE PROTEIN MDTA"/>
    <property type="match status" value="1"/>
</dbReference>
<dbReference type="Gene3D" id="2.40.420.20">
    <property type="match status" value="1"/>
</dbReference>
<dbReference type="NCBIfam" id="TIGR01730">
    <property type="entry name" value="RND_mfp"/>
    <property type="match status" value="1"/>
</dbReference>
<dbReference type="PANTHER" id="PTHR30469:SF20">
    <property type="entry name" value="EFFLUX RND TRANSPORTER PERIPLASMIC ADAPTOR SUBUNIT"/>
    <property type="match status" value="1"/>
</dbReference>
<reference evidence="3" key="1">
    <citation type="submission" date="2023-10" db="EMBL/GenBank/DDBJ databases">
        <authorList>
            <consortium name="PulseNet: The National Subtyping Network for Foodborne Disease Surveillance"/>
        </authorList>
    </citation>
    <scope>NUCLEOTIDE SEQUENCE</scope>
    <source>
        <strain evidence="3">PNUSAV004886</strain>
    </source>
</reference>
<dbReference type="Gene3D" id="1.10.287.470">
    <property type="entry name" value="Helix hairpin bin"/>
    <property type="match status" value="1"/>
</dbReference>
<evidence type="ECO:0000313" key="3">
    <source>
        <dbReference type="EMBL" id="ELN6930666.1"/>
    </source>
</evidence>
<evidence type="ECO:0000256" key="1">
    <source>
        <dbReference type="ARBA" id="ARBA00009477"/>
    </source>
</evidence>
<name>A0AAI9G764_9VIBR</name>
<dbReference type="InterPro" id="IPR006143">
    <property type="entry name" value="RND_pump_MFP"/>
</dbReference>
<comment type="similarity">
    <text evidence="1">Belongs to the membrane fusion protein (MFP) (TC 8.A.1) family.</text>
</comment>